<dbReference type="SMART" id="SM00354">
    <property type="entry name" value="HTH_LACI"/>
    <property type="match status" value="1"/>
</dbReference>
<organism evidence="6 7">
    <name type="scientific">Aeromonas eucrenophila</name>
    <dbReference type="NCBI Taxonomy" id="649"/>
    <lineage>
        <taxon>Bacteria</taxon>
        <taxon>Pseudomonadati</taxon>
        <taxon>Pseudomonadota</taxon>
        <taxon>Gammaproteobacteria</taxon>
        <taxon>Aeromonadales</taxon>
        <taxon>Aeromonadaceae</taxon>
        <taxon>Aeromonas</taxon>
    </lineage>
</organism>
<dbReference type="CDD" id="cd01392">
    <property type="entry name" value="HTH_LacI"/>
    <property type="match status" value="1"/>
</dbReference>
<evidence type="ECO:0000256" key="4">
    <source>
        <dbReference type="ARBA" id="ARBA00023163"/>
    </source>
</evidence>
<comment type="caution">
    <text evidence="6">The sequence shown here is derived from an EMBL/GenBank/DDBJ whole genome shotgun (WGS) entry which is preliminary data.</text>
</comment>
<dbReference type="PANTHER" id="PTHR30146:SF148">
    <property type="entry name" value="HTH-TYPE TRANSCRIPTIONAL REPRESSOR PURR-RELATED"/>
    <property type="match status" value="1"/>
</dbReference>
<keyword evidence="1" id="KW-0678">Repressor</keyword>
<dbReference type="PANTHER" id="PTHR30146">
    <property type="entry name" value="LACI-RELATED TRANSCRIPTIONAL REPRESSOR"/>
    <property type="match status" value="1"/>
</dbReference>
<dbReference type="InterPro" id="IPR010982">
    <property type="entry name" value="Lambda_DNA-bd_dom_sf"/>
</dbReference>
<dbReference type="InterPro" id="IPR000843">
    <property type="entry name" value="HTH_LacI"/>
</dbReference>
<name>A0ABW0YHG6_9GAMM</name>
<feature type="domain" description="HTH lacI-type" evidence="5">
    <location>
        <begin position="2"/>
        <end position="56"/>
    </location>
</feature>
<evidence type="ECO:0000256" key="3">
    <source>
        <dbReference type="ARBA" id="ARBA00023125"/>
    </source>
</evidence>
<dbReference type="EMBL" id="JBHSPP010000017">
    <property type="protein sequence ID" value="MFC5708447.1"/>
    <property type="molecule type" value="Genomic_DNA"/>
</dbReference>
<dbReference type="PROSITE" id="PS50932">
    <property type="entry name" value="HTH_LACI_2"/>
    <property type="match status" value="1"/>
</dbReference>
<dbReference type="Pfam" id="PF00356">
    <property type="entry name" value="LacI"/>
    <property type="match status" value="1"/>
</dbReference>
<evidence type="ECO:0000313" key="7">
    <source>
        <dbReference type="Proteomes" id="UP001596132"/>
    </source>
</evidence>
<dbReference type="InterPro" id="IPR057343">
    <property type="entry name" value="PurR_sensor_dom"/>
</dbReference>
<evidence type="ECO:0000256" key="1">
    <source>
        <dbReference type="ARBA" id="ARBA00022491"/>
    </source>
</evidence>
<dbReference type="Gene3D" id="3.40.50.2300">
    <property type="match status" value="2"/>
</dbReference>
<evidence type="ECO:0000313" key="6">
    <source>
        <dbReference type="EMBL" id="MFC5708447.1"/>
    </source>
</evidence>
<dbReference type="PROSITE" id="PS00356">
    <property type="entry name" value="HTH_LACI_1"/>
    <property type="match status" value="1"/>
</dbReference>
<dbReference type="SUPFAM" id="SSF53822">
    <property type="entry name" value="Periplasmic binding protein-like I"/>
    <property type="match status" value="1"/>
</dbReference>
<sequence>MANIKEVAARAGVSTTTVSHVINETRVVAQETRERVFAAMQALNYAPSLVARSLKVKETNSIGMLVTTSSNPFFAEVVRGVERYCFEQGYNLMLGNTEGQAETALSYLKMMLRKRVDGLLIMCSEGQQEVFNQLDWLKSLPVVVMDWGMESREVDLIADNSHQGGYLATRHLIELGHRDIGCITGPRSRAPADQRLSGFVQGMQEAGLAINPAWIQEGDFDCASGHDAMLRLLSQPSRPSALFVCNDMMAMGVISAAHRAGLSIPEDLSLVGYDNVALAQYMSPPLTTVNQPKEELGRLAVTRLLARINGETIDNHMITVDPDLVIRDSCAPFPPRPQLD</sequence>
<reference evidence="7" key="1">
    <citation type="journal article" date="2019" name="Int. J. Syst. Evol. Microbiol.">
        <title>The Global Catalogue of Microorganisms (GCM) 10K type strain sequencing project: providing services to taxonomists for standard genome sequencing and annotation.</title>
        <authorList>
            <consortium name="The Broad Institute Genomics Platform"/>
            <consortium name="The Broad Institute Genome Sequencing Center for Infectious Disease"/>
            <person name="Wu L."/>
            <person name="Ma J."/>
        </authorList>
    </citation>
    <scope>NUCLEOTIDE SEQUENCE [LARGE SCALE GENOMIC DNA]</scope>
    <source>
        <strain evidence="7">KCTC 15012</strain>
    </source>
</reference>
<evidence type="ECO:0000259" key="5">
    <source>
        <dbReference type="PROSITE" id="PS50932"/>
    </source>
</evidence>
<dbReference type="CDD" id="cd06275">
    <property type="entry name" value="PBP1_PurR"/>
    <property type="match status" value="1"/>
</dbReference>
<dbReference type="Proteomes" id="UP001596132">
    <property type="component" value="Unassembled WGS sequence"/>
</dbReference>
<dbReference type="Pfam" id="PF13377">
    <property type="entry name" value="Peripla_BP_3"/>
    <property type="match status" value="1"/>
</dbReference>
<dbReference type="InterPro" id="IPR046335">
    <property type="entry name" value="LacI/GalR-like_sensor"/>
</dbReference>
<keyword evidence="4" id="KW-0804">Transcription</keyword>
<keyword evidence="7" id="KW-1185">Reference proteome</keyword>
<gene>
    <name evidence="6" type="ORF">ACFPVW_20790</name>
</gene>
<protein>
    <submittedName>
        <fullName evidence="6">Substrate-binding domain-containing protein</fullName>
    </submittedName>
</protein>
<dbReference type="SUPFAM" id="SSF47413">
    <property type="entry name" value="lambda repressor-like DNA-binding domains"/>
    <property type="match status" value="1"/>
</dbReference>
<dbReference type="Gene3D" id="1.10.260.40">
    <property type="entry name" value="lambda repressor-like DNA-binding domains"/>
    <property type="match status" value="1"/>
</dbReference>
<keyword evidence="2" id="KW-0805">Transcription regulation</keyword>
<proteinExistence type="predicted"/>
<evidence type="ECO:0000256" key="2">
    <source>
        <dbReference type="ARBA" id="ARBA00023015"/>
    </source>
</evidence>
<dbReference type="RefSeq" id="WP_042638234.1">
    <property type="nucleotide sequence ID" value="NZ_CDDF01000001.1"/>
</dbReference>
<dbReference type="InterPro" id="IPR028082">
    <property type="entry name" value="Peripla_BP_I"/>
</dbReference>
<keyword evidence="3" id="KW-0238">DNA-binding</keyword>
<accession>A0ABW0YHG6</accession>